<dbReference type="Gene3D" id="3.30.70.1950">
    <property type="match status" value="1"/>
</dbReference>
<dbReference type="AlphaFoldDB" id="A0A8J6J9T5"/>
<comment type="caution">
    <text evidence="1">The sequence shown here is derived from an EMBL/GenBank/DDBJ whole genome shotgun (WGS) entry which is preliminary data.</text>
</comment>
<evidence type="ECO:0000313" key="1">
    <source>
        <dbReference type="EMBL" id="MBC5738592.1"/>
    </source>
</evidence>
<organism evidence="1 2">
    <name type="scientific">Lawsonibacter faecis</name>
    <dbReference type="NCBI Taxonomy" id="2763052"/>
    <lineage>
        <taxon>Bacteria</taxon>
        <taxon>Bacillati</taxon>
        <taxon>Bacillota</taxon>
        <taxon>Clostridia</taxon>
        <taxon>Eubacteriales</taxon>
        <taxon>Oscillospiraceae</taxon>
        <taxon>Lawsonibacter</taxon>
    </lineage>
</organism>
<dbReference type="RefSeq" id="WP_155149178.1">
    <property type="nucleotide sequence ID" value="NZ_JACOPQ010000018.1"/>
</dbReference>
<protein>
    <recommendedName>
        <fullName evidence="3">Adaptor protein</fullName>
    </recommendedName>
</protein>
<accession>A0A8J6J9T5</accession>
<dbReference type="InterPro" id="IPR038471">
    <property type="entry name" value="MecA_C_sf"/>
</dbReference>
<proteinExistence type="predicted"/>
<dbReference type="EMBL" id="JACOPQ010000018">
    <property type="protein sequence ID" value="MBC5738592.1"/>
    <property type="molecule type" value="Genomic_DNA"/>
</dbReference>
<evidence type="ECO:0008006" key="3">
    <source>
        <dbReference type="Google" id="ProtNLM"/>
    </source>
</evidence>
<keyword evidence="2" id="KW-1185">Reference proteome</keyword>
<dbReference type="Proteomes" id="UP000607645">
    <property type="component" value="Unassembled WGS sequence"/>
</dbReference>
<sequence>MTIQPIGAASAALYITPADLKEHGLTPAQLTLERALELTQSAFSEAGIALDGAIEIEAYPDACGVLVFARVRPPERLWLSFAGLEDLLSAARALPSPCPDASLRWFDGRYWLSLPGAETQLAAYLSEFGCPERDLPHLDARLAEHGQVILERDALGALLHFFPAV</sequence>
<name>A0A8J6J9T5_9FIRM</name>
<reference evidence="1" key="1">
    <citation type="submission" date="2020-08" db="EMBL/GenBank/DDBJ databases">
        <title>Genome public.</title>
        <authorList>
            <person name="Liu C."/>
            <person name="Sun Q."/>
        </authorList>
    </citation>
    <scope>NUCLEOTIDE SEQUENCE</scope>
    <source>
        <strain evidence="1">NSJ-52</strain>
    </source>
</reference>
<gene>
    <name evidence="1" type="ORF">H8S62_16395</name>
</gene>
<evidence type="ECO:0000313" key="2">
    <source>
        <dbReference type="Proteomes" id="UP000607645"/>
    </source>
</evidence>